<dbReference type="PRINTS" id="PR00080">
    <property type="entry name" value="SDRFAMILY"/>
</dbReference>
<sequence length="250" mass="25757">MGKLDGKVVIVTGASGGQGQLHARTLASEGAKVVLTDLVEEGGKQVAEEIGDNAIFVKHNIASESEWNNVVNKAEEAFGPVTVLINNAGIAGSAVGKLTGDIPLEEFEQVMNVNATGTFLGMKAVIPSMKKAGGGSIVNISSIGGQFASKGAMAYHTSKFAVTGMTKAAALDYAQDNIRVNSVHPGTIESPALEAAGAEETVKKIKEKTPLRRLGKPEEAAKLVLFLASDDSSFSTGAEFVIDGGVTAEA</sequence>
<evidence type="ECO:0000256" key="2">
    <source>
        <dbReference type="ARBA" id="ARBA00023002"/>
    </source>
</evidence>
<dbReference type="RefSeq" id="WP_343860984.1">
    <property type="nucleotide sequence ID" value="NZ_BAAACX010000009.1"/>
</dbReference>
<name>A0ABN0YCC4_9BACL</name>
<comment type="caution">
    <text evidence="3">The sequence shown here is derived from an EMBL/GenBank/DDBJ whole genome shotgun (WGS) entry which is preliminary data.</text>
</comment>
<dbReference type="InterPro" id="IPR036291">
    <property type="entry name" value="NAD(P)-bd_dom_sf"/>
</dbReference>
<dbReference type="EMBL" id="BAAACX010000009">
    <property type="protein sequence ID" value="GAA0390874.1"/>
    <property type="molecule type" value="Genomic_DNA"/>
</dbReference>
<gene>
    <name evidence="3" type="ORF">GCM10008933_22260</name>
</gene>
<comment type="similarity">
    <text evidence="1">Belongs to the short-chain dehydrogenases/reductases (SDR) family.</text>
</comment>
<dbReference type="PANTHER" id="PTHR24321">
    <property type="entry name" value="DEHYDROGENASES, SHORT CHAIN"/>
    <property type="match status" value="1"/>
</dbReference>
<reference evidence="3 4" key="1">
    <citation type="journal article" date="2019" name="Int. J. Syst. Evol. Microbiol.">
        <title>The Global Catalogue of Microorganisms (GCM) 10K type strain sequencing project: providing services to taxonomists for standard genome sequencing and annotation.</title>
        <authorList>
            <consortium name="The Broad Institute Genomics Platform"/>
            <consortium name="The Broad Institute Genome Sequencing Center for Infectious Disease"/>
            <person name="Wu L."/>
            <person name="Ma J."/>
        </authorList>
    </citation>
    <scope>NUCLEOTIDE SEQUENCE [LARGE SCALE GENOMIC DNA]</scope>
    <source>
        <strain evidence="3 4">JCM 12774</strain>
    </source>
</reference>
<dbReference type="PRINTS" id="PR00081">
    <property type="entry name" value="GDHRDH"/>
</dbReference>
<dbReference type="Pfam" id="PF13561">
    <property type="entry name" value="adh_short_C2"/>
    <property type="match status" value="1"/>
</dbReference>
<organism evidence="3 4">
    <name type="scientific">Paenibacillus motobuensis</name>
    <dbReference type="NCBI Taxonomy" id="295324"/>
    <lineage>
        <taxon>Bacteria</taxon>
        <taxon>Bacillati</taxon>
        <taxon>Bacillota</taxon>
        <taxon>Bacilli</taxon>
        <taxon>Bacillales</taxon>
        <taxon>Paenibacillaceae</taxon>
        <taxon>Paenibacillus</taxon>
    </lineage>
</organism>
<dbReference type="Proteomes" id="UP001500340">
    <property type="component" value="Unassembled WGS sequence"/>
</dbReference>
<dbReference type="SUPFAM" id="SSF51735">
    <property type="entry name" value="NAD(P)-binding Rossmann-fold domains"/>
    <property type="match status" value="1"/>
</dbReference>
<dbReference type="InterPro" id="IPR002347">
    <property type="entry name" value="SDR_fam"/>
</dbReference>
<accession>A0ABN0YCC4</accession>
<evidence type="ECO:0000313" key="4">
    <source>
        <dbReference type="Proteomes" id="UP001500340"/>
    </source>
</evidence>
<protein>
    <submittedName>
        <fullName evidence="3">Glucose 1-dehydrogenase</fullName>
    </submittedName>
</protein>
<evidence type="ECO:0000256" key="1">
    <source>
        <dbReference type="ARBA" id="ARBA00006484"/>
    </source>
</evidence>
<evidence type="ECO:0000313" key="3">
    <source>
        <dbReference type="EMBL" id="GAA0390874.1"/>
    </source>
</evidence>
<dbReference type="PANTHER" id="PTHR24321:SF8">
    <property type="entry name" value="ESTRADIOL 17-BETA-DEHYDROGENASE 8-RELATED"/>
    <property type="match status" value="1"/>
</dbReference>
<keyword evidence="2" id="KW-0560">Oxidoreductase</keyword>
<dbReference type="NCBIfam" id="NF005559">
    <property type="entry name" value="PRK07231.1"/>
    <property type="match status" value="1"/>
</dbReference>
<dbReference type="Gene3D" id="3.40.50.720">
    <property type="entry name" value="NAD(P)-binding Rossmann-like Domain"/>
    <property type="match status" value="1"/>
</dbReference>
<proteinExistence type="inferred from homology"/>
<keyword evidence="4" id="KW-1185">Reference proteome</keyword>